<evidence type="ECO:0000313" key="2">
    <source>
        <dbReference type="Proteomes" id="UP000436088"/>
    </source>
</evidence>
<keyword evidence="2" id="KW-1185">Reference proteome</keyword>
<dbReference type="PANTHER" id="PTHR13391">
    <property type="entry name" value="MITOCHONDRIAL DISTRIBUTION REGULATOR MISATO"/>
    <property type="match status" value="1"/>
</dbReference>
<dbReference type="PANTHER" id="PTHR13391:SF0">
    <property type="entry name" value="PROTEIN MISATO HOMOLOG 1"/>
    <property type="match status" value="1"/>
</dbReference>
<accession>A0A6A2ZVA7</accession>
<dbReference type="Proteomes" id="UP000436088">
    <property type="component" value="Unassembled WGS sequence"/>
</dbReference>
<proteinExistence type="predicted"/>
<name>A0A6A2ZVA7_HIBSY</name>
<dbReference type="InterPro" id="IPR049942">
    <property type="entry name" value="DML1/Misato"/>
</dbReference>
<dbReference type="EMBL" id="VEPZ02001095">
    <property type="protein sequence ID" value="KAE8695082.1"/>
    <property type="molecule type" value="Genomic_DNA"/>
</dbReference>
<dbReference type="GO" id="GO:0005737">
    <property type="term" value="C:cytoplasm"/>
    <property type="evidence" value="ECO:0007669"/>
    <property type="project" value="TreeGrafter"/>
</dbReference>
<protein>
    <submittedName>
        <fullName evidence="1">Uncharacterized protein</fullName>
    </submittedName>
</protein>
<reference evidence="1" key="1">
    <citation type="submission" date="2019-09" db="EMBL/GenBank/DDBJ databases">
        <title>Draft genome information of white flower Hibiscus syriacus.</title>
        <authorList>
            <person name="Kim Y.-M."/>
        </authorList>
    </citation>
    <scope>NUCLEOTIDE SEQUENCE [LARGE SCALE GENOMIC DNA]</scope>
    <source>
        <strain evidence="1">YM2019G1</strain>
    </source>
</reference>
<sequence>MDQRFCSPNFEGKASTFLNTEDENPYHCSAVYAAALHSTSLPFRMEPLGESRQNMVAILDFAMPDPSLTGRRDQQSLLSHLQPLTPEVAEDVDDLQAVESMLVHGAIGSGNF</sequence>
<dbReference type="AlphaFoldDB" id="A0A6A2ZVA7"/>
<evidence type="ECO:0000313" key="1">
    <source>
        <dbReference type="EMBL" id="KAE8695082.1"/>
    </source>
</evidence>
<comment type="caution">
    <text evidence="1">The sequence shown here is derived from an EMBL/GenBank/DDBJ whole genome shotgun (WGS) entry which is preliminary data.</text>
</comment>
<gene>
    <name evidence="1" type="ORF">F3Y22_tig00110744pilonHSYRG00042</name>
</gene>
<organism evidence="1 2">
    <name type="scientific">Hibiscus syriacus</name>
    <name type="common">Rose of Sharon</name>
    <dbReference type="NCBI Taxonomy" id="106335"/>
    <lineage>
        <taxon>Eukaryota</taxon>
        <taxon>Viridiplantae</taxon>
        <taxon>Streptophyta</taxon>
        <taxon>Embryophyta</taxon>
        <taxon>Tracheophyta</taxon>
        <taxon>Spermatophyta</taxon>
        <taxon>Magnoliopsida</taxon>
        <taxon>eudicotyledons</taxon>
        <taxon>Gunneridae</taxon>
        <taxon>Pentapetalae</taxon>
        <taxon>rosids</taxon>
        <taxon>malvids</taxon>
        <taxon>Malvales</taxon>
        <taxon>Malvaceae</taxon>
        <taxon>Malvoideae</taxon>
        <taxon>Hibiscus</taxon>
    </lineage>
</organism>
<dbReference type="GO" id="GO:0007005">
    <property type="term" value="P:mitochondrion organization"/>
    <property type="evidence" value="ECO:0007669"/>
    <property type="project" value="InterPro"/>
</dbReference>